<evidence type="ECO:0000313" key="7">
    <source>
        <dbReference type="Proteomes" id="UP001431634"/>
    </source>
</evidence>
<evidence type="ECO:0000313" key="6">
    <source>
        <dbReference type="EMBL" id="MDI2090482.1"/>
    </source>
</evidence>
<accession>A0ABT6Q041</accession>
<comment type="caution">
    <text evidence="6">The sequence shown here is derived from an EMBL/GenBank/DDBJ whole genome shotgun (WGS) entry which is preliminary data.</text>
</comment>
<dbReference type="PANTHER" id="PTHR47506:SF1">
    <property type="entry name" value="HTH-TYPE TRANSCRIPTIONAL REGULATOR YJDC"/>
    <property type="match status" value="1"/>
</dbReference>
<keyword evidence="2 4" id="KW-0238">DNA-binding</keyword>
<evidence type="ECO:0000256" key="3">
    <source>
        <dbReference type="ARBA" id="ARBA00023163"/>
    </source>
</evidence>
<evidence type="ECO:0000256" key="1">
    <source>
        <dbReference type="ARBA" id="ARBA00023015"/>
    </source>
</evidence>
<keyword evidence="1" id="KW-0805">Transcription regulation</keyword>
<sequence length="196" mass="21829">MKHSKTPPIKNAREKILDAAANLFYEHGITATGIDTIVKKANVAKKSLYNNFASKADLITQYIDIRHQEWLNLYEKRLSHANTSVEKILAVFDAYIDHAERGYDHGFRGCGLLNAAAELPANAPGRKIVKNHKETIEKLLYDHLCECSDYNRSQADILAKHLSFLLEGAITRSGLAGNSDLIIQAKQIAISLLDQS</sequence>
<keyword evidence="7" id="KW-1185">Reference proteome</keyword>
<feature type="DNA-binding region" description="H-T-H motif" evidence="4">
    <location>
        <begin position="33"/>
        <end position="52"/>
    </location>
</feature>
<dbReference type="Gene3D" id="1.10.357.10">
    <property type="entry name" value="Tetracycline Repressor, domain 2"/>
    <property type="match status" value="1"/>
</dbReference>
<feature type="domain" description="HTH tetR-type" evidence="5">
    <location>
        <begin position="10"/>
        <end position="70"/>
    </location>
</feature>
<evidence type="ECO:0000256" key="4">
    <source>
        <dbReference type="PROSITE-ProRule" id="PRU00335"/>
    </source>
</evidence>
<dbReference type="EMBL" id="JASBAO010000001">
    <property type="protein sequence ID" value="MDI2090482.1"/>
    <property type="molecule type" value="Genomic_DNA"/>
</dbReference>
<dbReference type="PRINTS" id="PR00455">
    <property type="entry name" value="HTHTETR"/>
</dbReference>
<name>A0ABT6Q041_9PROT</name>
<dbReference type="SUPFAM" id="SSF48498">
    <property type="entry name" value="Tetracyclin repressor-like, C-terminal domain"/>
    <property type="match status" value="1"/>
</dbReference>
<keyword evidence="3" id="KW-0804">Transcription</keyword>
<dbReference type="InterPro" id="IPR001647">
    <property type="entry name" value="HTH_TetR"/>
</dbReference>
<dbReference type="PANTHER" id="PTHR47506">
    <property type="entry name" value="TRANSCRIPTIONAL REGULATORY PROTEIN"/>
    <property type="match status" value="1"/>
</dbReference>
<protein>
    <submittedName>
        <fullName evidence="6">TetR/AcrR family transcriptional regulator</fullName>
    </submittedName>
</protein>
<dbReference type="SUPFAM" id="SSF46689">
    <property type="entry name" value="Homeodomain-like"/>
    <property type="match status" value="1"/>
</dbReference>
<dbReference type="InterPro" id="IPR036271">
    <property type="entry name" value="Tet_transcr_reg_TetR-rel_C_sf"/>
</dbReference>
<dbReference type="InterPro" id="IPR009057">
    <property type="entry name" value="Homeodomain-like_sf"/>
</dbReference>
<gene>
    <name evidence="6" type="ORF">QJV27_03660</name>
</gene>
<dbReference type="Pfam" id="PF00440">
    <property type="entry name" value="TetR_N"/>
    <property type="match status" value="1"/>
</dbReference>
<evidence type="ECO:0000259" key="5">
    <source>
        <dbReference type="PROSITE" id="PS50977"/>
    </source>
</evidence>
<dbReference type="PROSITE" id="PS50977">
    <property type="entry name" value="HTH_TETR_2"/>
    <property type="match status" value="1"/>
</dbReference>
<proteinExistence type="predicted"/>
<dbReference type="Proteomes" id="UP001431634">
    <property type="component" value="Unassembled WGS sequence"/>
</dbReference>
<organism evidence="6 7">
    <name type="scientific">Commensalibacter oyaizuii</name>
    <dbReference type="NCBI Taxonomy" id="3043873"/>
    <lineage>
        <taxon>Bacteria</taxon>
        <taxon>Pseudomonadati</taxon>
        <taxon>Pseudomonadota</taxon>
        <taxon>Alphaproteobacteria</taxon>
        <taxon>Acetobacterales</taxon>
        <taxon>Acetobacteraceae</taxon>
    </lineage>
</organism>
<evidence type="ECO:0000256" key="2">
    <source>
        <dbReference type="ARBA" id="ARBA00023125"/>
    </source>
</evidence>
<dbReference type="RefSeq" id="WP_281447620.1">
    <property type="nucleotide sequence ID" value="NZ_JASBAO010000001.1"/>
</dbReference>
<reference evidence="6" key="1">
    <citation type="submission" date="2023-05" db="EMBL/GenBank/DDBJ databases">
        <title>Whole genome sequence of Commensalibacter sp.</title>
        <authorList>
            <person name="Charoenyingcharoen P."/>
            <person name="Yukphan P."/>
        </authorList>
    </citation>
    <scope>NUCLEOTIDE SEQUENCE</scope>
    <source>
        <strain evidence="6">TBRC 16381</strain>
    </source>
</reference>